<proteinExistence type="predicted"/>
<evidence type="ECO:0000313" key="3">
    <source>
        <dbReference type="Proteomes" id="UP000199699"/>
    </source>
</evidence>
<reference evidence="2 3" key="1">
    <citation type="submission" date="2016-06" db="EMBL/GenBank/DDBJ databases">
        <authorList>
            <person name="Kjaerup R.B."/>
            <person name="Dalgaard T.S."/>
            <person name="Juul-Madsen H.R."/>
        </authorList>
    </citation>
    <scope>NUCLEOTIDE SEQUENCE [LARGE SCALE GENOMIC DNA]</scope>
    <source>
        <strain evidence="2 3">DSM 43818</strain>
    </source>
</reference>
<name>A0A1C6SWW5_9ACTN</name>
<dbReference type="Pfam" id="PF01370">
    <property type="entry name" value="Epimerase"/>
    <property type="match status" value="1"/>
</dbReference>
<protein>
    <submittedName>
        <fullName evidence="2">Nucleoside-diphosphate-sugar epimerase</fullName>
    </submittedName>
</protein>
<evidence type="ECO:0000313" key="2">
    <source>
        <dbReference type="EMBL" id="SCL33615.1"/>
    </source>
</evidence>
<dbReference type="STRING" id="145857.GA0070616_4755"/>
<evidence type="ECO:0000259" key="1">
    <source>
        <dbReference type="Pfam" id="PF01370"/>
    </source>
</evidence>
<organism evidence="2 3">
    <name type="scientific">Micromonospora nigra</name>
    <dbReference type="NCBI Taxonomy" id="145857"/>
    <lineage>
        <taxon>Bacteria</taxon>
        <taxon>Bacillati</taxon>
        <taxon>Actinomycetota</taxon>
        <taxon>Actinomycetes</taxon>
        <taxon>Micromonosporales</taxon>
        <taxon>Micromonosporaceae</taxon>
        <taxon>Micromonospora</taxon>
    </lineage>
</organism>
<dbReference type="Proteomes" id="UP000199699">
    <property type="component" value="Unassembled WGS sequence"/>
</dbReference>
<dbReference type="InterPro" id="IPR001509">
    <property type="entry name" value="Epimerase_deHydtase"/>
</dbReference>
<dbReference type="EMBL" id="FMHT01000003">
    <property type="protein sequence ID" value="SCL33615.1"/>
    <property type="molecule type" value="Genomic_DNA"/>
</dbReference>
<dbReference type="SUPFAM" id="SSF51735">
    <property type="entry name" value="NAD(P)-binding Rossmann-fold domains"/>
    <property type="match status" value="1"/>
</dbReference>
<accession>A0A1C6SWW5</accession>
<gene>
    <name evidence="2" type="ORF">GA0070616_4755</name>
</gene>
<dbReference type="Gene3D" id="3.40.50.720">
    <property type="entry name" value="NAD(P)-binding Rossmann-like Domain"/>
    <property type="match status" value="1"/>
</dbReference>
<feature type="domain" description="NAD-dependent epimerase/dehydratase" evidence="1">
    <location>
        <begin position="16"/>
        <end position="236"/>
    </location>
</feature>
<dbReference type="RefSeq" id="WP_281188366.1">
    <property type="nucleotide sequence ID" value="NZ_FMHT01000003.1"/>
</dbReference>
<dbReference type="InterPro" id="IPR036291">
    <property type="entry name" value="NAD(P)-bd_dom_sf"/>
</dbReference>
<keyword evidence="3" id="KW-1185">Reference proteome</keyword>
<dbReference type="PANTHER" id="PTHR43245">
    <property type="entry name" value="BIFUNCTIONAL POLYMYXIN RESISTANCE PROTEIN ARNA"/>
    <property type="match status" value="1"/>
</dbReference>
<dbReference type="AlphaFoldDB" id="A0A1C6SWW5"/>
<sequence>MSHGDSHDGHPGDGHVVVTGASGMLGAHLVRRLLDDGHRVHGVDLLPARHAHPALNHSQGDIRDTALLARVFAGAAAVVHTAAALPSYPADMIRSIIVDGTAAVLGAAHRVGVPRVVHVSSTAVYGLPRTVPTPETHPREPVDPYTRAKAEAEVIAERYRADGLCVPVLRPKTFLGPGRMGLFAMLFEWAEEGRHFPVLGRGDVRVQMFAVEDLVDALVTVLHAPDGVAGDTYNLGAAEFGTLREDFQAVLDAAGHGRRVVGLPAAPALAALRGLERSGLSPVYGRLLHKLRADSYVSIDKARERLGFTPRLSNRDAILGTFHWWRANRGAAPASGGGRTSREPWRQGALSLAKVFF</sequence>
<dbReference type="InterPro" id="IPR050177">
    <property type="entry name" value="Lipid_A_modif_metabolic_enz"/>
</dbReference>